<dbReference type="EMBL" id="JZRB01000029">
    <property type="protein sequence ID" value="KJV31293.1"/>
    <property type="molecule type" value="Genomic_DNA"/>
</dbReference>
<dbReference type="Proteomes" id="UP000033651">
    <property type="component" value="Unassembled WGS sequence"/>
</dbReference>
<name>A0A0F3KJ99_9GAMM</name>
<accession>A0A0F3KJ99</accession>
<evidence type="ECO:0000313" key="1">
    <source>
        <dbReference type="EMBL" id="KJV31293.1"/>
    </source>
</evidence>
<comment type="caution">
    <text evidence="1">The sequence shown here is derived from an EMBL/GenBank/DDBJ whole genome shotgun (WGS) entry which is preliminary data.</text>
</comment>
<proteinExistence type="predicted"/>
<sequence>MDVPRCNGASVSLGGTSIKLAQLSVFDLATFMGPAAQGLSGALGLDVFDGRTVTLNIAEHQLVVETDESLAAIKAHAIEVPVRLVRAAEGAALTVSLGLPTASGTLWMELDTGNYGPSLVDTTAAPLLGLDASNPHPQQFKAHVAADVEIDDVAVVKPLIMDGNLGRGVLHHWKLTLDLAHRKGWIVVRPLTFNDEVKSMAKRLGS</sequence>
<protein>
    <submittedName>
        <fullName evidence="1">Uncharacterized protein</fullName>
    </submittedName>
</protein>
<evidence type="ECO:0000313" key="2">
    <source>
        <dbReference type="Proteomes" id="UP000033651"/>
    </source>
</evidence>
<dbReference type="AlphaFoldDB" id="A0A0F3KJ99"/>
<keyword evidence="2" id="KW-1185">Reference proteome</keyword>
<dbReference type="PATRIC" id="fig|345309.4.peg.2073"/>
<organism evidence="1 2">
    <name type="scientific">Luteibacter yeojuensis</name>
    <dbReference type="NCBI Taxonomy" id="345309"/>
    <lineage>
        <taxon>Bacteria</taxon>
        <taxon>Pseudomonadati</taxon>
        <taxon>Pseudomonadota</taxon>
        <taxon>Gammaproteobacteria</taxon>
        <taxon>Lysobacterales</taxon>
        <taxon>Rhodanobacteraceae</taxon>
        <taxon>Luteibacter</taxon>
    </lineage>
</organism>
<gene>
    <name evidence="1" type="ORF">VI08_13620</name>
</gene>
<reference evidence="1 2" key="1">
    <citation type="submission" date="2015-03" db="EMBL/GenBank/DDBJ databases">
        <title>Draft genome sequence of Luteibacter yeojuensis strain SU11.</title>
        <authorList>
            <person name="Sulaiman J."/>
            <person name="Priya K."/>
            <person name="Chan K.-G."/>
        </authorList>
    </citation>
    <scope>NUCLEOTIDE SEQUENCE [LARGE SCALE GENOMIC DNA]</scope>
    <source>
        <strain evidence="1 2">SU11</strain>
    </source>
</reference>